<keyword evidence="3" id="KW-1185">Reference proteome</keyword>
<evidence type="ECO:0000313" key="2">
    <source>
        <dbReference type="EMBL" id="KAF1985152.1"/>
    </source>
</evidence>
<organism evidence="2 3">
    <name type="scientific">Aulographum hederae CBS 113979</name>
    <dbReference type="NCBI Taxonomy" id="1176131"/>
    <lineage>
        <taxon>Eukaryota</taxon>
        <taxon>Fungi</taxon>
        <taxon>Dikarya</taxon>
        <taxon>Ascomycota</taxon>
        <taxon>Pezizomycotina</taxon>
        <taxon>Dothideomycetes</taxon>
        <taxon>Pleosporomycetidae</taxon>
        <taxon>Aulographales</taxon>
        <taxon>Aulographaceae</taxon>
    </lineage>
</organism>
<dbReference type="Proteomes" id="UP000800041">
    <property type="component" value="Unassembled WGS sequence"/>
</dbReference>
<sequence length="288" mass="31816">MCRLITSVVHTCSHPSTTQAHSTKTLTLPGPDPNVGRTIPCASALARHEDIISGRIPSSLQSTPAPAPFLPTSMYSNHDIFAYGFGIPDLMLETPFSESPPAMTTTTTVLQPTRISPSPPPTPQPQELPSYSPFPAGYLVRPCPITPAPFPTNSSYNRHHSTDARANIESHLCDLSARKPCVYVREAPLLCKPGCAEGGNWPMLFAQRGQWVADEEWRAVMRRREMVSSLLGGVERAEGWPRMLSEREARVRDEEVRRGVVRMREERERRAGLVGSGVGEKKRDSFFG</sequence>
<dbReference type="EMBL" id="ML977163">
    <property type="protein sequence ID" value="KAF1985152.1"/>
    <property type="molecule type" value="Genomic_DNA"/>
</dbReference>
<evidence type="ECO:0000256" key="1">
    <source>
        <dbReference type="SAM" id="MobiDB-lite"/>
    </source>
</evidence>
<evidence type="ECO:0000313" key="3">
    <source>
        <dbReference type="Proteomes" id="UP000800041"/>
    </source>
</evidence>
<protein>
    <submittedName>
        <fullName evidence="2">Uncharacterized protein</fullName>
    </submittedName>
</protein>
<feature type="compositionally biased region" description="Pro residues" evidence="1">
    <location>
        <begin position="117"/>
        <end position="126"/>
    </location>
</feature>
<gene>
    <name evidence="2" type="ORF">K402DRAFT_394853</name>
</gene>
<name>A0A6G1GWG5_9PEZI</name>
<dbReference type="AlphaFoldDB" id="A0A6G1GWG5"/>
<accession>A0A6G1GWG5</accession>
<reference evidence="2" key="1">
    <citation type="journal article" date="2020" name="Stud. Mycol.">
        <title>101 Dothideomycetes genomes: a test case for predicting lifestyles and emergence of pathogens.</title>
        <authorList>
            <person name="Haridas S."/>
            <person name="Albert R."/>
            <person name="Binder M."/>
            <person name="Bloem J."/>
            <person name="Labutti K."/>
            <person name="Salamov A."/>
            <person name="Andreopoulos B."/>
            <person name="Baker S."/>
            <person name="Barry K."/>
            <person name="Bills G."/>
            <person name="Bluhm B."/>
            <person name="Cannon C."/>
            <person name="Castanera R."/>
            <person name="Culley D."/>
            <person name="Daum C."/>
            <person name="Ezra D."/>
            <person name="Gonzalez J."/>
            <person name="Henrissat B."/>
            <person name="Kuo A."/>
            <person name="Liang C."/>
            <person name="Lipzen A."/>
            <person name="Lutzoni F."/>
            <person name="Magnuson J."/>
            <person name="Mondo S."/>
            <person name="Nolan M."/>
            <person name="Ohm R."/>
            <person name="Pangilinan J."/>
            <person name="Park H.-J."/>
            <person name="Ramirez L."/>
            <person name="Alfaro M."/>
            <person name="Sun H."/>
            <person name="Tritt A."/>
            <person name="Yoshinaga Y."/>
            <person name="Zwiers L.-H."/>
            <person name="Turgeon B."/>
            <person name="Goodwin S."/>
            <person name="Spatafora J."/>
            <person name="Crous P."/>
            <person name="Grigoriev I."/>
        </authorList>
    </citation>
    <scope>NUCLEOTIDE SEQUENCE</scope>
    <source>
        <strain evidence="2">CBS 113979</strain>
    </source>
</reference>
<proteinExistence type="predicted"/>
<feature type="region of interest" description="Disordered" evidence="1">
    <location>
        <begin position="100"/>
        <end position="127"/>
    </location>
</feature>